<proteinExistence type="predicted"/>
<dbReference type="GeneID" id="28541906"/>
<dbReference type="AlphaFoldDB" id="A0A090IPD5"/>
<dbReference type="HOGENOM" id="CLU_141011_1_0_6"/>
<dbReference type="OrthoDB" id="5918883at2"/>
<dbReference type="PATRIC" id="fig|80852.17.peg.2400"/>
<dbReference type="Proteomes" id="UP000032427">
    <property type="component" value="Chromosome 1"/>
</dbReference>
<keyword evidence="1" id="KW-1133">Transmembrane helix</keyword>
<dbReference type="EMBL" id="LN554846">
    <property type="protein sequence ID" value="CED72377.1"/>
    <property type="molecule type" value="Genomic_DNA"/>
</dbReference>
<reference evidence="3" key="1">
    <citation type="submission" date="2014-09" db="EMBL/GenBank/DDBJ databases">
        <authorList>
            <person name="Hjerde E."/>
        </authorList>
    </citation>
    <scope>NUCLEOTIDE SEQUENCE [LARGE SCALE GENOMIC DNA]</scope>
    <source>
        <strain evidence="3">06/09/139</strain>
    </source>
</reference>
<keyword evidence="1" id="KW-0812">Transmembrane</keyword>
<accession>A0A090IPD5</accession>
<evidence type="ECO:0000313" key="3">
    <source>
        <dbReference type="Proteomes" id="UP000032427"/>
    </source>
</evidence>
<organism evidence="2 3">
    <name type="scientific">Aliivibrio wodanis</name>
    <dbReference type="NCBI Taxonomy" id="80852"/>
    <lineage>
        <taxon>Bacteria</taxon>
        <taxon>Pseudomonadati</taxon>
        <taxon>Pseudomonadota</taxon>
        <taxon>Gammaproteobacteria</taxon>
        <taxon>Vibrionales</taxon>
        <taxon>Vibrionaceae</taxon>
        <taxon>Aliivibrio</taxon>
    </lineage>
</organism>
<gene>
    <name evidence="2" type="primary">mshF</name>
    <name evidence="2" type="ORF">AWOD_I_2320</name>
</gene>
<protein>
    <submittedName>
        <fullName evidence="2">Type IV pilus, MSHA biogenesis protein MshF</fullName>
    </submittedName>
</protein>
<evidence type="ECO:0000313" key="2">
    <source>
        <dbReference type="EMBL" id="CED72377.1"/>
    </source>
</evidence>
<keyword evidence="1" id="KW-0472">Membrane</keyword>
<evidence type="ECO:0000256" key="1">
    <source>
        <dbReference type="SAM" id="Phobius"/>
    </source>
</evidence>
<dbReference type="KEGG" id="awd:AWOD_I_2320"/>
<dbReference type="STRING" id="80852.AWOD_I_2320"/>
<name>A0A090IPD5_9GAMM</name>
<sequence length="145" mass="16455">MPATRMIWGGIVIVLLAVFLFQWDQLEPKVEDTSLVIASREILSSANEFKNYWVVNGQPSSMNKEGVEIIFTSLGWPIVINDQEIDCQKWIAILLPDKETIYTDSIRSHKNLTEIESYHCDYSISNGKVMSVMLNNGVFKVRVGS</sequence>
<feature type="transmembrane region" description="Helical" evidence="1">
    <location>
        <begin position="6"/>
        <end position="23"/>
    </location>
</feature>
<keyword evidence="3" id="KW-1185">Reference proteome</keyword>